<evidence type="ECO:0000313" key="2">
    <source>
        <dbReference type="EMBL" id="OGK25110.1"/>
    </source>
</evidence>
<evidence type="ECO:0000259" key="1">
    <source>
        <dbReference type="Pfam" id="PF18929"/>
    </source>
</evidence>
<organism evidence="2 3">
    <name type="scientific">Candidatus Roizmanbacteria bacterium RIFCSPHIGHO2_02_FULL_38_11</name>
    <dbReference type="NCBI Taxonomy" id="1802039"/>
    <lineage>
        <taxon>Bacteria</taxon>
        <taxon>Candidatus Roizmaniibacteriota</taxon>
    </lineage>
</organism>
<dbReference type="EMBL" id="MFZO01000019">
    <property type="protein sequence ID" value="OGK25110.1"/>
    <property type="molecule type" value="Genomic_DNA"/>
</dbReference>
<protein>
    <recommendedName>
        <fullName evidence="1">DUF5678 domain-containing protein</fullName>
    </recommendedName>
</protein>
<name>A0A1F7H126_9BACT</name>
<dbReference type="Proteomes" id="UP000177913">
    <property type="component" value="Unassembled WGS sequence"/>
</dbReference>
<dbReference type="Pfam" id="PF18929">
    <property type="entry name" value="DUF5678"/>
    <property type="match status" value="1"/>
</dbReference>
<feature type="domain" description="DUF5678" evidence="1">
    <location>
        <begin position="23"/>
        <end position="68"/>
    </location>
</feature>
<accession>A0A1F7H126</accession>
<dbReference type="AlphaFoldDB" id="A0A1F7H126"/>
<dbReference type="InterPro" id="IPR043734">
    <property type="entry name" value="DUF5678"/>
</dbReference>
<sequence>MKAQKNTKKISPEFDFFINTPLTQYEGKYIAIIGKKVVSSGDSATLAWNRAKKKYPKSLPTIAKIPKKEVLILLWK</sequence>
<reference evidence="2 3" key="1">
    <citation type="journal article" date="2016" name="Nat. Commun.">
        <title>Thousands of microbial genomes shed light on interconnected biogeochemical processes in an aquifer system.</title>
        <authorList>
            <person name="Anantharaman K."/>
            <person name="Brown C.T."/>
            <person name="Hug L.A."/>
            <person name="Sharon I."/>
            <person name="Castelle C.J."/>
            <person name="Probst A.J."/>
            <person name="Thomas B.C."/>
            <person name="Singh A."/>
            <person name="Wilkins M.J."/>
            <person name="Karaoz U."/>
            <person name="Brodie E.L."/>
            <person name="Williams K.H."/>
            <person name="Hubbard S.S."/>
            <person name="Banfield J.F."/>
        </authorList>
    </citation>
    <scope>NUCLEOTIDE SEQUENCE [LARGE SCALE GENOMIC DNA]</scope>
</reference>
<proteinExistence type="predicted"/>
<gene>
    <name evidence="2" type="ORF">A3C25_03595</name>
</gene>
<comment type="caution">
    <text evidence="2">The sequence shown here is derived from an EMBL/GenBank/DDBJ whole genome shotgun (WGS) entry which is preliminary data.</text>
</comment>
<evidence type="ECO:0000313" key="3">
    <source>
        <dbReference type="Proteomes" id="UP000177913"/>
    </source>
</evidence>